<keyword evidence="5" id="KW-1185">Reference proteome</keyword>
<dbReference type="AlphaFoldDB" id="A0A914BLL4"/>
<evidence type="ECO:0000256" key="2">
    <source>
        <dbReference type="SAM" id="Phobius"/>
    </source>
</evidence>
<dbReference type="Proteomes" id="UP000887568">
    <property type="component" value="Unplaced"/>
</dbReference>
<protein>
    <recommendedName>
        <fullName evidence="3">Nucleotide-diphospho-sugar transferase domain-containing protein</fullName>
    </recommendedName>
</protein>
<dbReference type="PANTHER" id="PTHR47032">
    <property type="entry name" value="UDP-D-XYLOSE:L-FUCOSE ALPHA-1,3-D-XYLOSYLTRANSFERASE-RELATED"/>
    <property type="match status" value="1"/>
</dbReference>
<feature type="domain" description="Nucleotide-diphospho-sugar transferase" evidence="3">
    <location>
        <begin position="149"/>
        <end position="355"/>
    </location>
</feature>
<reference evidence="4" key="1">
    <citation type="submission" date="2022-11" db="UniProtKB">
        <authorList>
            <consortium name="EnsemblMetazoa"/>
        </authorList>
    </citation>
    <scope>IDENTIFICATION</scope>
</reference>
<organism evidence="4 5">
    <name type="scientific">Patiria miniata</name>
    <name type="common">Bat star</name>
    <name type="synonym">Asterina miniata</name>
    <dbReference type="NCBI Taxonomy" id="46514"/>
    <lineage>
        <taxon>Eukaryota</taxon>
        <taxon>Metazoa</taxon>
        <taxon>Echinodermata</taxon>
        <taxon>Eleutherozoa</taxon>
        <taxon>Asterozoa</taxon>
        <taxon>Asteroidea</taxon>
        <taxon>Valvatacea</taxon>
        <taxon>Valvatida</taxon>
        <taxon>Asterinidae</taxon>
        <taxon>Patiria</taxon>
    </lineage>
</organism>
<dbReference type="GO" id="GO:0016757">
    <property type="term" value="F:glycosyltransferase activity"/>
    <property type="evidence" value="ECO:0007669"/>
    <property type="project" value="TreeGrafter"/>
</dbReference>
<dbReference type="PANTHER" id="PTHR47032:SF1">
    <property type="entry name" value="UDP-D-XYLOSE:L-FUCOSE ALPHA-1,3-D-XYLOSYLTRANSFERASE-RELATED"/>
    <property type="match status" value="1"/>
</dbReference>
<accession>A0A914BLL4</accession>
<feature type="transmembrane region" description="Helical" evidence="2">
    <location>
        <begin position="6"/>
        <end position="24"/>
    </location>
</feature>
<dbReference type="OrthoDB" id="540503at2759"/>
<evidence type="ECO:0000313" key="4">
    <source>
        <dbReference type="EnsemblMetazoa" id="XP_038077183.1"/>
    </source>
</evidence>
<keyword evidence="2" id="KW-0472">Membrane</keyword>
<evidence type="ECO:0000256" key="1">
    <source>
        <dbReference type="ARBA" id="ARBA00007033"/>
    </source>
</evidence>
<dbReference type="GeneID" id="119745032"/>
<keyword evidence="2" id="KW-1133">Transmembrane helix</keyword>
<keyword evidence="2" id="KW-0812">Transmembrane</keyword>
<dbReference type="EnsemblMetazoa" id="XM_038221255.1">
    <property type="protein sequence ID" value="XP_038077183.1"/>
    <property type="gene ID" value="LOC119745032"/>
</dbReference>
<evidence type="ECO:0000259" key="3">
    <source>
        <dbReference type="Pfam" id="PF03407"/>
    </source>
</evidence>
<comment type="similarity">
    <text evidence="1">Belongs to the glycosyltransferase 77 family.</text>
</comment>
<dbReference type="InterPro" id="IPR005069">
    <property type="entry name" value="Nucl-diP-sugar_transferase"/>
</dbReference>
<name>A0A914BLL4_PATMI</name>
<evidence type="ECO:0000313" key="5">
    <source>
        <dbReference type="Proteomes" id="UP000887568"/>
    </source>
</evidence>
<dbReference type="SUPFAM" id="SSF53448">
    <property type="entry name" value="Nucleotide-diphospho-sugar transferases"/>
    <property type="match status" value="1"/>
</dbReference>
<dbReference type="InterPro" id="IPR029044">
    <property type="entry name" value="Nucleotide-diphossugar_trans"/>
</dbReference>
<dbReference type="Pfam" id="PF03407">
    <property type="entry name" value="Nucleotid_trans"/>
    <property type="match status" value="1"/>
</dbReference>
<proteinExistence type="inferred from homology"/>
<dbReference type="InterPro" id="IPR052636">
    <property type="entry name" value="UDP-D-xylose:L-fucose_XylT"/>
</dbReference>
<dbReference type="GO" id="GO:0005794">
    <property type="term" value="C:Golgi apparatus"/>
    <property type="evidence" value="ECO:0007669"/>
    <property type="project" value="TreeGrafter"/>
</dbReference>
<sequence>MSVHPAYKVLLLLISVVLVSLIIFNSIPYTVVLKPLAVYHVGKWSAVGKECGATHANTGINTVSYGNENISREIHDEQEATDRTEIPVQGRVTAKIAITERVTRGRLSNCSLADIRKRSGVVLLTTTNFAFLDMTLNMIESIKRAGLCVNTTVIAEDQKCHQYLKERVRDDPAVHVIMTSSGETKSQLIRRYTREFFRFFNKRQAYILALLEQGLDVLFTDSDTFWFRDPFPYFRGDFDMSMMDSKSPYPTRAENANFCAGFAYYKSTAVTIRFVKAWIQTMENNEKAGKIRADQGVMNSLLRSDDPVHVHVQPLDINLFPSGPKFYSLLAKQANYSAIVMHAASIRGHEAKIEKFKSSNMWLVNITTG</sequence>
<dbReference type="RefSeq" id="XP_038077183.1">
    <property type="nucleotide sequence ID" value="XM_038221255.1"/>
</dbReference>